<reference evidence="1 2" key="1">
    <citation type="submission" date="2016-11" db="EMBL/GenBank/DDBJ databases">
        <title>Tenacibaculum sp. LPB0136, isolated from marine environment.</title>
        <authorList>
            <person name="Kim E."/>
            <person name="Yi H."/>
        </authorList>
    </citation>
    <scope>NUCLEOTIDE SEQUENCE [LARGE SCALE GENOMIC DNA]</scope>
    <source>
        <strain evidence="1 2">LPB0136</strain>
    </source>
</reference>
<evidence type="ECO:0000313" key="1">
    <source>
        <dbReference type="EMBL" id="APG64129.1"/>
    </source>
</evidence>
<evidence type="ECO:0008006" key="3">
    <source>
        <dbReference type="Google" id="ProtNLM"/>
    </source>
</evidence>
<organism evidence="1 2">
    <name type="scientific">Tenacibaculum todarodis</name>
    <dbReference type="NCBI Taxonomy" id="1850252"/>
    <lineage>
        <taxon>Bacteria</taxon>
        <taxon>Pseudomonadati</taxon>
        <taxon>Bacteroidota</taxon>
        <taxon>Flavobacteriia</taxon>
        <taxon>Flavobacteriales</taxon>
        <taxon>Flavobacteriaceae</taxon>
        <taxon>Tenacibaculum</taxon>
    </lineage>
</organism>
<protein>
    <recommendedName>
        <fullName evidence="3">Tetratricopeptide repeat protein</fullName>
    </recommendedName>
</protein>
<dbReference type="Proteomes" id="UP000181898">
    <property type="component" value="Chromosome"/>
</dbReference>
<name>A0A1L3JG87_9FLAO</name>
<accession>A0A1L3JG87</accession>
<dbReference type="InterPro" id="IPR011990">
    <property type="entry name" value="TPR-like_helical_dom_sf"/>
</dbReference>
<keyword evidence="2" id="KW-1185">Reference proteome</keyword>
<sequence length="172" mass="19805">MMSDNKAENLFFEADQLIDDNKIVEAKEILIDLLSDFPDYGRAHNHLGWLYSVKFNNYPKAKYHLELAIKFAPDYQGVYANYAYLLVEMNLYDDMIHFGNNAIAKNVADPATIYNKMAQSFELKGELMEAFNFYKLAIKGAINNQFLDELYAAVNRVKGKMGLLQKLKLINK</sequence>
<dbReference type="KEGG" id="ten:LPB136_01555"/>
<gene>
    <name evidence="1" type="ORF">LPB136_01555</name>
</gene>
<evidence type="ECO:0000313" key="2">
    <source>
        <dbReference type="Proteomes" id="UP000181898"/>
    </source>
</evidence>
<proteinExistence type="predicted"/>
<dbReference type="EMBL" id="CP018155">
    <property type="protein sequence ID" value="APG64129.1"/>
    <property type="molecule type" value="Genomic_DNA"/>
</dbReference>
<dbReference type="SUPFAM" id="SSF48452">
    <property type="entry name" value="TPR-like"/>
    <property type="match status" value="1"/>
</dbReference>
<dbReference type="Gene3D" id="1.25.40.10">
    <property type="entry name" value="Tetratricopeptide repeat domain"/>
    <property type="match status" value="1"/>
</dbReference>
<dbReference type="STRING" id="1850252.LPB136_01555"/>
<dbReference type="AlphaFoldDB" id="A0A1L3JG87"/>